<reference evidence="2 3" key="1">
    <citation type="submission" date="2022-07" db="EMBL/GenBank/DDBJ databases">
        <title>Novel species in genus Aeromicrobium.</title>
        <authorList>
            <person name="Ye L."/>
        </authorList>
    </citation>
    <scope>NUCLEOTIDE SEQUENCE [LARGE SCALE GENOMIC DNA]</scope>
    <source>
        <strain evidence="3">zg-Y50</strain>
    </source>
</reference>
<name>A0ABY5KGA9_9ACTN</name>
<protein>
    <recommendedName>
        <fullName evidence="4">DUF2613 family protein</fullName>
    </recommendedName>
</protein>
<evidence type="ECO:0000313" key="2">
    <source>
        <dbReference type="EMBL" id="UUI67403.1"/>
    </source>
</evidence>
<keyword evidence="1" id="KW-1133">Transmembrane helix</keyword>
<evidence type="ECO:0000313" key="3">
    <source>
        <dbReference type="Proteomes" id="UP001315860"/>
    </source>
</evidence>
<dbReference type="RefSeq" id="WP_249378350.1">
    <property type="nucleotide sequence ID" value="NZ_CP101990.1"/>
</dbReference>
<evidence type="ECO:0000256" key="1">
    <source>
        <dbReference type="SAM" id="Phobius"/>
    </source>
</evidence>
<feature type="transmembrane region" description="Helical" evidence="1">
    <location>
        <begin position="6"/>
        <end position="28"/>
    </location>
</feature>
<evidence type="ECO:0008006" key="4">
    <source>
        <dbReference type="Google" id="ProtNLM"/>
    </source>
</evidence>
<dbReference type="Proteomes" id="UP001315860">
    <property type="component" value="Chromosome"/>
</dbReference>
<keyword evidence="1" id="KW-0472">Membrane</keyword>
<keyword evidence="1" id="KW-0812">Transmembrane</keyword>
<sequence>MTESAVWTIGGSVAGIILGSLAVLGIVASQTAVKQDQTHSSVIAYDES</sequence>
<proteinExistence type="predicted"/>
<organism evidence="2 3">
    <name type="scientific">Aeromicrobium duanguangcaii</name>
    <dbReference type="NCBI Taxonomy" id="2968086"/>
    <lineage>
        <taxon>Bacteria</taxon>
        <taxon>Bacillati</taxon>
        <taxon>Actinomycetota</taxon>
        <taxon>Actinomycetes</taxon>
        <taxon>Propionibacteriales</taxon>
        <taxon>Nocardioidaceae</taxon>
        <taxon>Aeromicrobium</taxon>
    </lineage>
</organism>
<dbReference type="EMBL" id="CP101990">
    <property type="protein sequence ID" value="UUI67403.1"/>
    <property type="molecule type" value="Genomic_DNA"/>
</dbReference>
<keyword evidence="3" id="KW-1185">Reference proteome</keyword>
<accession>A0ABY5KGA9</accession>
<gene>
    <name evidence="2" type="ORF">NP095_09290</name>
</gene>